<proteinExistence type="predicted"/>
<organism evidence="1 2">
    <name type="scientific">Actinomycetospora chlora</name>
    <dbReference type="NCBI Taxonomy" id="663608"/>
    <lineage>
        <taxon>Bacteria</taxon>
        <taxon>Bacillati</taxon>
        <taxon>Actinomycetota</taxon>
        <taxon>Actinomycetes</taxon>
        <taxon>Pseudonocardiales</taxon>
        <taxon>Pseudonocardiaceae</taxon>
        <taxon>Actinomycetospora</taxon>
    </lineage>
</organism>
<name>A0ABP9A1Y3_9PSEU</name>
<protein>
    <submittedName>
        <fullName evidence="1">Uncharacterized protein</fullName>
    </submittedName>
</protein>
<evidence type="ECO:0000313" key="2">
    <source>
        <dbReference type="Proteomes" id="UP001500928"/>
    </source>
</evidence>
<dbReference type="EMBL" id="BAABHO010000001">
    <property type="protein sequence ID" value="GAA4772420.1"/>
    <property type="molecule type" value="Genomic_DNA"/>
</dbReference>
<dbReference type="Proteomes" id="UP001500928">
    <property type="component" value="Unassembled WGS sequence"/>
</dbReference>
<evidence type="ECO:0000313" key="1">
    <source>
        <dbReference type="EMBL" id="GAA4772420.1"/>
    </source>
</evidence>
<comment type="caution">
    <text evidence="1">The sequence shown here is derived from an EMBL/GenBank/DDBJ whole genome shotgun (WGS) entry which is preliminary data.</text>
</comment>
<accession>A0ABP9A1Y3</accession>
<gene>
    <name evidence="1" type="ORF">GCM10023200_00930</name>
</gene>
<keyword evidence="2" id="KW-1185">Reference proteome</keyword>
<sequence length="80" mass="8472">MTEQGMTEQGVPGLQHVTTFCGQCSCGCPELYLDPAADDDRRVVITDDFGAAIRMSVAQLAVIVDDARAGVLDELLAGSR</sequence>
<dbReference type="RefSeq" id="WP_345410192.1">
    <property type="nucleotide sequence ID" value="NZ_BAABHO010000001.1"/>
</dbReference>
<reference evidence="2" key="1">
    <citation type="journal article" date="2019" name="Int. J. Syst. Evol. Microbiol.">
        <title>The Global Catalogue of Microorganisms (GCM) 10K type strain sequencing project: providing services to taxonomists for standard genome sequencing and annotation.</title>
        <authorList>
            <consortium name="The Broad Institute Genomics Platform"/>
            <consortium name="The Broad Institute Genome Sequencing Center for Infectious Disease"/>
            <person name="Wu L."/>
            <person name="Ma J."/>
        </authorList>
    </citation>
    <scope>NUCLEOTIDE SEQUENCE [LARGE SCALE GENOMIC DNA]</scope>
    <source>
        <strain evidence="2">JCM 17979</strain>
    </source>
</reference>